<feature type="transmembrane region" description="Helical" evidence="7">
    <location>
        <begin position="326"/>
        <end position="346"/>
    </location>
</feature>
<dbReference type="STRING" id="571913.VV02_20245"/>
<name>A0A0K1JRC0_9MICO</name>
<dbReference type="EMBL" id="CP011112">
    <property type="protein sequence ID" value="AKU19143.1"/>
    <property type="molecule type" value="Genomic_DNA"/>
</dbReference>
<comment type="similarity">
    <text evidence="6">Belongs to the ThrE exporter (TC 2.A.79) family.</text>
</comment>
<evidence type="ECO:0000256" key="6">
    <source>
        <dbReference type="ARBA" id="ARBA00034125"/>
    </source>
</evidence>
<feature type="transmembrane region" description="Helical" evidence="7">
    <location>
        <begin position="433"/>
        <end position="458"/>
    </location>
</feature>
<dbReference type="GO" id="GO:0015744">
    <property type="term" value="P:succinate transport"/>
    <property type="evidence" value="ECO:0007669"/>
    <property type="project" value="TreeGrafter"/>
</dbReference>
<dbReference type="Proteomes" id="UP000066480">
    <property type="component" value="Chromosome"/>
</dbReference>
<accession>A0A0K1JRC0</accession>
<evidence type="ECO:0000259" key="9">
    <source>
        <dbReference type="Pfam" id="PF12821"/>
    </source>
</evidence>
<reference evidence="10 11" key="1">
    <citation type="submission" date="2015-03" db="EMBL/GenBank/DDBJ databases">
        <title>Luteipulveratus halotolerans sp. nov., a novel actinobacterium (Dermacoccaceae) from Sarawak, Malaysia.</title>
        <authorList>
            <person name="Juboi H."/>
            <person name="Basik A."/>
            <person name="Shamsul S.S."/>
            <person name="Arnold P."/>
            <person name="Schmitt E.K."/>
            <person name="Sanglier J.-J."/>
            <person name="Yeo T."/>
        </authorList>
    </citation>
    <scope>NUCLEOTIDE SEQUENCE [LARGE SCALE GENOMIC DNA]</scope>
    <source>
        <strain evidence="10 11">MN07-A0370</strain>
    </source>
</reference>
<dbReference type="PANTHER" id="PTHR34390">
    <property type="entry name" value="UPF0442 PROTEIN YJJB-RELATED"/>
    <property type="match status" value="1"/>
</dbReference>
<feature type="domain" description="Threonine/serine exporter-like N-terminal" evidence="8">
    <location>
        <begin position="30"/>
        <end position="279"/>
    </location>
</feature>
<evidence type="ECO:0000256" key="7">
    <source>
        <dbReference type="SAM" id="Phobius"/>
    </source>
</evidence>
<keyword evidence="11" id="KW-1185">Reference proteome</keyword>
<evidence type="ECO:0000256" key="1">
    <source>
        <dbReference type="ARBA" id="ARBA00004651"/>
    </source>
</evidence>
<gene>
    <name evidence="10" type="ORF">VV02_20245</name>
</gene>
<keyword evidence="2" id="KW-1003">Cell membrane</keyword>
<dbReference type="GO" id="GO:0022857">
    <property type="term" value="F:transmembrane transporter activity"/>
    <property type="evidence" value="ECO:0007669"/>
    <property type="project" value="InterPro"/>
</dbReference>
<feature type="transmembrane region" description="Helical" evidence="7">
    <location>
        <begin position="181"/>
        <end position="206"/>
    </location>
</feature>
<evidence type="ECO:0000313" key="11">
    <source>
        <dbReference type="Proteomes" id="UP000066480"/>
    </source>
</evidence>
<feature type="transmembrane region" description="Helical" evidence="7">
    <location>
        <begin position="226"/>
        <end position="248"/>
    </location>
</feature>
<dbReference type="GO" id="GO:0005886">
    <property type="term" value="C:plasma membrane"/>
    <property type="evidence" value="ECO:0007669"/>
    <property type="project" value="UniProtKB-SubCell"/>
</dbReference>
<evidence type="ECO:0000259" key="8">
    <source>
        <dbReference type="Pfam" id="PF06738"/>
    </source>
</evidence>
<evidence type="ECO:0000256" key="4">
    <source>
        <dbReference type="ARBA" id="ARBA00022989"/>
    </source>
</evidence>
<dbReference type="Pfam" id="PF12821">
    <property type="entry name" value="ThrE_2"/>
    <property type="match status" value="1"/>
</dbReference>
<dbReference type="Pfam" id="PF06738">
    <property type="entry name" value="ThrE"/>
    <property type="match status" value="1"/>
</dbReference>
<keyword evidence="5 7" id="KW-0472">Membrane</keyword>
<evidence type="ECO:0000256" key="2">
    <source>
        <dbReference type="ARBA" id="ARBA00022475"/>
    </source>
</evidence>
<dbReference type="InterPro" id="IPR010619">
    <property type="entry name" value="ThrE-like_N"/>
</dbReference>
<sequence>MRAQRPPTVPIGIRGDDNGLTEWHSRAVIDLALRVGETMLATGASASDVTGTVLRLTRAYGVRSVHVDVTYTSITISYHRGVMRDPLTVMRVVPALSSDYGRLEAIHTLVRDIVEEPGEVGVAQDRLESILAMHHPYRRAIVTVAIGLLGASITALLAGSWALIVLSFVISMVIDRVQRFISLLGVSAFFAQAVGAAIPTTVAVLIWTLVPGEERQDLGVAAPSTLVATTIVVLLSGLAVVSAALETLDGYYLTSAARTFEVVILSVGVATGITTVLAIAQRLDADLPFTTASVNVTPNLALGLFASACIAGAHSVASYTGLRGTAFAMFVGAFSWLMYWLTNIWSGLPAVFDDKPLHASNAAGHGLLTAIPATFVAAVAAGFVAQLVAVRYRVPSLAVTTAAIIPLLPGLSLFNGIFQLVHTSSDPTNGVGSLITAAAIGLALAGGITLGALPLRLLRADRVQRRILRRSVADTRG</sequence>
<evidence type="ECO:0000256" key="3">
    <source>
        <dbReference type="ARBA" id="ARBA00022692"/>
    </source>
</evidence>
<proteinExistence type="inferred from homology"/>
<dbReference type="AlphaFoldDB" id="A0A0K1JRC0"/>
<feature type="transmembrane region" description="Helical" evidence="7">
    <location>
        <begin position="260"/>
        <end position="280"/>
    </location>
</feature>
<dbReference type="KEGG" id="lmoi:VV02_20245"/>
<comment type="subcellular location">
    <subcellularLocation>
        <location evidence="1">Cell membrane</location>
        <topology evidence="1">Multi-pass membrane protein</topology>
    </subcellularLocation>
</comment>
<evidence type="ECO:0000256" key="5">
    <source>
        <dbReference type="ARBA" id="ARBA00023136"/>
    </source>
</evidence>
<feature type="transmembrane region" description="Helical" evidence="7">
    <location>
        <begin position="397"/>
        <end position="421"/>
    </location>
</feature>
<evidence type="ECO:0000313" key="10">
    <source>
        <dbReference type="EMBL" id="AKU19143.1"/>
    </source>
</evidence>
<feature type="transmembrane region" description="Helical" evidence="7">
    <location>
        <begin position="300"/>
        <end position="319"/>
    </location>
</feature>
<evidence type="ECO:0008006" key="12">
    <source>
        <dbReference type="Google" id="ProtNLM"/>
    </source>
</evidence>
<keyword evidence="3 7" id="KW-0812">Transmembrane</keyword>
<dbReference type="InterPro" id="IPR024528">
    <property type="entry name" value="ThrE_2"/>
</dbReference>
<protein>
    <recommendedName>
        <fullName evidence="12">Threonine/serine exporter-like N-terminal domain-containing protein</fullName>
    </recommendedName>
</protein>
<feature type="transmembrane region" description="Helical" evidence="7">
    <location>
        <begin position="366"/>
        <end position="390"/>
    </location>
</feature>
<feature type="transmembrane region" description="Helical" evidence="7">
    <location>
        <begin position="140"/>
        <end position="169"/>
    </location>
</feature>
<keyword evidence="4 7" id="KW-1133">Transmembrane helix</keyword>
<dbReference type="InterPro" id="IPR050539">
    <property type="entry name" value="ThrE_Dicarb/AminoAcid_Exp"/>
</dbReference>
<dbReference type="PANTHER" id="PTHR34390:SF2">
    <property type="entry name" value="SUCCINATE TRANSPORTER SUBUNIT YJJP-RELATED"/>
    <property type="match status" value="1"/>
</dbReference>
<organism evidence="10 11">
    <name type="scientific">Luteipulveratus mongoliensis</name>
    <dbReference type="NCBI Taxonomy" id="571913"/>
    <lineage>
        <taxon>Bacteria</taxon>
        <taxon>Bacillati</taxon>
        <taxon>Actinomycetota</taxon>
        <taxon>Actinomycetes</taxon>
        <taxon>Micrococcales</taxon>
        <taxon>Dermacoccaceae</taxon>
        <taxon>Luteipulveratus</taxon>
    </lineage>
</organism>
<feature type="domain" description="Threonine/Serine exporter ThrE" evidence="9">
    <location>
        <begin position="370"/>
        <end position="450"/>
    </location>
</feature>